<evidence type="ECO:0000313" key="2">
    <source>
        <dbReference type="EMBL" id="ETL89823.1"/>
    </source>
</evidence>
<organism evidence="2">
    <name type="scientific">Phytophthora nicotianae</name>
    <name type="common">Potato buckeye rot agent</name>
    <name type="synonym">Phytophthora parasitica</name>
    <dbReference type="NCBI Taxonomy" id="4792"/>
    <lineage>
        <taxon>Eukaryota</taxon>
        <taxon>Sar</taxon>
        <taxon>Stramenopiles</taxon>
        <taxon>Oomycota</taxon>
        <taxon>Peronosporomycetes</taxon>
        <taxon>Peronosporales</taxon>
        <taxon>Peronosporaceae</taxon>
        <taxon>Phytophthora</taxon>
    </lineage>
</organism>
<feature type="region of interest" description="Disordered" evidence="1">
    <location>
        <begin position="11"/>
        <end position="78"/>
    </location>
</feature>
<feature type="compositionally biased region" description="Low complexity" evidence="1">
    <location>
        <begin position="11"/>
        <end position="45"/>
    </location>
</feature>
<feature type="non-terminal residue" evidence="2">
    <location>
        <position position="1"/>
    </location>
</feature>
<sequence>ATVVVPPLLLLPSSTSAPSASAPHTSFTSSFRPSSTSELSPSASPDRTQRIPPAKLSSSPPVELVTSDPTTGCMSESPDPLCRGDGAWSCTLAASASSSTSFRGILPDGGRNGNEIAEFINLGNSRVGNDFFFMNFLFQSCTNTGLNPV</sequence>
<dbReference type="Proteomes" id="UP000054423">
    <property type="component" value="Unassembled WGS sequence"/>
</dbReference>
<evidence type="ECO:0000256" key="1">
    <source>
        <dbReference type="SAM" id="MobiDB-lite"/>
    </source>
</evidence>
<gene>
    <name evidence="2" type="ORF">L917_11311</name>
</gene>
<dbReference type="EMBL" id="KI680442">
    <property type="protein sequence ID" value="ETL89823.1"/>
    <property type="molecule type" value="Genomic_DNA"/>
</dbReference>
<accession>W2KXE1</accession>
<dbReference type="AlphaFoldDB" id="W2KXE1"/>
<reference evidence="2" key="1">
    <citation type="submission" date="2013-11" db="EMBL/GenBank/DDBJ databases">
        <title>The Genome Sequence of Phytophthora parasitica CHvinca01.</title>
        <authorList>
            <consortium name="The Broad Institute Genomics Platform"/>
            <person name="Russ C."/>
            <person name="Tyler B."/>
            <person name="Panabieres F."/>
            <person name="Shan W."/>
            <person name="Tripathy S."/>
            <person name="Grunwald N."/>
            <person name="Machado M."/>
            <person name="Johnson C.S."/>
            <person name="Arredondo F."/>
            <person name="Hong C."/>
            <person name="Coffey M."/>
            <person name="Young S.K."/>
            <person name="Zeng Q."/>
            <person name="Gargeya S."/>
            <person name="Fitzgerald M."/>
            <person name="Abouelleil A."/>
            <person name="Alvarado L."/>
            <person name="Chapman S.B."/>
            <person name="Gainer-Dewar J."/>
            <person name="Goldberg J."/>
            <person name="Griggs A."/>
            <person name="Gujja S."/>
            <person name="Hansen M."/>
            <person name="Howarth C."/>
            <person name="Imamovic A."/>
            <person name="Ireland A."/>
            <person name="Larimer J."/>
            <person name="McCowan C."/>
            <person name="Murphy C."/>
            <person name="Pearson M."/>
            <person name="Poon T.W."/>
            <person name="Priest M."/>
            <person name="Roberts A."/>
            <person name="Saif S."/>
            <person name="Shea T."/>
            <person name="Sykes S."/>
            <person name="Wortman J."/>
            <person name="Nusbaum C."/>
            <person name="Birren B."/>
        </authorList>
    </citation>
    <scope>NUCLEOTIDE SEQUENCE [LARGE SCALE GENOMIC DNA]</scope>
    <source>
        <strain evidence="2">CHvinca01</strain>
    </source>
</reference>
<name>W2KXE1_PHYNI</name>
<protein>
    <submittedName>
        <fullName evidence="2">Uncharacterized protein</fullName>
    </submittedName>
</protein>
<proteinExistence type="predicted"/>